<evidence type="ECO:0000313" key="1">
    <source>
        <dbReference type="EMBL" id="JAE20049.1"/>
    </source>
</evidence>
<sequence>MSEVNAGRFPLYIFSCILFSNASSLCKCEQNGQIHSLVICVKVTWFSTQKSWYQSRHVTHLEAILSPMSHEQMAQISFFLQPST</sequence>
<organism evidence="1">
    <name type="scientific">Arundo donax</name>
    <name type="common">Giant reed</name>
    <name type="synonym">Donax arundinaceus</name>
    <dbReference type="NCBI Taxonomy" id="35708"/>
    <lineage>
        <taxon>Eukaryota</taxon>
        <taxon>Viridiplantae</taxon>
        <taxon>Streptophyta</taxon>
        <taxon>Embryophyta</taxon>
        <taxon>Tracheophyta</taxon>
        <taxon>Spermatophyta</taxon>
        <taxon>Magnoliopsida</taxon>
        <taxon>Liliopsida</taxon>
        <taxon>Poales</taxon>
        <taxon>Poaceae</taxon>
        <taxon>PACMAD clade</taxon>
        <taxon>Arundinoideae</taxon>
        <taxon>Arundineae</taxon>
        <taxon>Arundo</taxon>
    </lineage>
</organism>
<dbReference type="AlphaFoldDB" id="A0A0A9G9C5"/>
<name>A0A0A9G9C5_ARUDO</name>
<reference evidence="1" key="1">
    <citation type="submission" date="2014-09" db="EMBL/GenBank/DDBJ databases">
        <authorList>
            <person name="Magalhaes I.L.F."/>
            <person name="Oliveira U."/>
            <person name="Santos F.R."/>
            <person name="Vidigal T.H.D.A."/>
            <person name="Brescovit A.D."/>
            <person name="Santos A.J."/>
        </authorList>
    </citation>
    <scope>NUCLEOTIDE SEQUENCE</scope>
    <source>
        <tissue evidence="1">Shoot tissue taken approximately 20 cm above the soil surface</tissue>
    </source>
</reference>
<dbReference type="EMBL" id="GBRH01177847">
    <property type="protein sequence ID" value="JAE20049.1"/>
    <property type="molecule type" value="Transcribed_RNA"/>
</dbReference>
<accession>A0A0A9G9C5</accession>
<protein>
    <submittedName>
        <fullName evidence="1">Uncharacterized protein</fullName>
    </submittedName>
</protein>
<reference evidence="1" key="2">
    <citation type="journal article" date="2015" name="Data Brief">
        <title>Shoot transcriptome of the giant reed, Arundo donax.</title>
        <authorList>
            <person name="Barrero R.A."/>
            <person name="Guerrero F.D."/>
            <person name="Moolhuijzen P."/>
            <person name="Goolsby J.A."/>
            <person name="Tidwell J."/>
            <person name="Bellgard S.E."/>
            <person name="Bellgard M.I."/>
        </authorList>
    </citation>
    <scope>NUCLEOTIDE SEQUENCE</scope>
    <source>
        <tissue evidence="1">Shoot tissue taken approximately 20 cm above the soil surface</tissue>
    </source>
</reference>
<proteinExistence type="predicted"/>